<keyword evidence="1" id="KW-0472">Membrane</keyword>
<keyword evidence="3" id="KW-1185">Reference proteome</keyword>
<dbReference type="Proteomes" id="UP000078200">
    <property type="component" value="Unassembled WGS sequence"/>
</dbReference>
<reference evidence="2" key="1">
    <citation type="submission" date="2020-05" db="UniProtKB">
        <authorList>
            <consortium name="EnsemblMetazoa"/>
        </authorList>
    </citation>
    <scope>IDENTIFICATION</scope>
    <source>
        <strain evidence="2">TTRI</strain>
    </source>
</reference>
<accession>A0A1A9ULM2</accession>
<protein>
    <submittedName>
        <fullName evidence="2">Uncharacterized protein</fullName>
    </submittedName>
</protein>
<evidence type="ECO:0000313" key="3">
    <source>
        <dbReference type="Proteomes" id="UP000078200"/>
    </source>
</evidence>
<keyword evidence="1" id="KW-1133">Transmembrane helix</keyword>
<keyword evidence="1" id="KW-0812">Transmembrane</keyword>
<dbReference type="AlphaFoldDB" id="A0A1A9ULM2"/>
<evidence type="ECO:0000313" key="2">
    <source>
        <dbReference type="EnsemblMetazoa" id="GAUT008432-PA"/>
    </source>
</evidence>
<dbReference type="EnsemblMetazoa" id="GAUT008432-RA">
    <property type="protein sequence ID" value="GAUT008432-PA"/>
    <property type="gene ID" value="GAUT008432"/>
</dbReference>
<evidence type="ECO:0000256" key="1">
    <source>
        <dbReference type="SAM" id="Phobius"/>
    </source>
</evidence>
<sequence length="160" mass="18551">MARNCPSDVEVGNLGTINADSDEYIQILKWFVSYFLVLGLIERVSMIYVYFYTPEELVIEKKLSKQYQAEILNSRRAATVRCHFISKSYRIEIGSDILTSERKSDEFWKKFTSRTSMRENISLEVIMWVFQSACPSDAKLIDSSGCQNTLQMRTIEDVTM</sequence>
<feature type="transmembrane region" description="Helical" evidence="1">
    <location>
        <begin position="31"/>
        <end position="52"/>
    </location>
</feature>
<organism evidence="2 3">
    <name type="scientific">Glossina austeni</name>
    <name type="common">Savannah tsetse fly</name>
    <dbReference type="NCBI Taxonomy" id="7395"/>
    <lineage>
        <taxon>Eukaryota</taxon>
        <taxon>Metazoa</taxon>
        <taxon>Ecdysozoa</taxon>
        <taxon>Arthropoda</taxon>
        <taxon>Hexapoda</taxon>
        <taxon>Insecta</taxon>
        <taxon>Pterygota</taxon>
        <taxon>Neoptera</taxon>
        <taxon>Endopterygota</taxon>
        <taxon>Diptera</taxon>
        <taxon>Brachycera</taxon>
        <taxon>Muscomorpha</taxon>
        <taxon>Hippoboscoidea</taxon>
        <taxon>Glossinidae</taxon>
        <taxon>Glossina</taxon>
    </lineage>
</organism>
<proteinExistence type="predicted"/>
<dbReference type="VEuPathDB" id="VectorBase:GAUT008432"/>
<name>A0A1A9ULM2_GLOAU</name>